<sequence length="106" mass="11469">MLELLEDKTDAQAVAEFQEAYQAGREFVVPAEILRRELDGESPVKSWREHRGLTQQDLADKAGNSKPYLSQIEPGKRQGTVDTLAATATATATASALGVPLEVVTD</sequence>
<evidence type="ECO:0000259" key="1">
    <source>
        <dbReference type="PROSITE" id="PS50943"/>
    </source>
</evidence>
<feature type="domain" description="HTH cro/C1-type" evidence="1">
    <location>
        <begin position="44"/>
        <end position="97"/>
    </location>
</feature>
<dbReference type="EMBL" id="AP024355">
    <property type="protein sequence ID" value="BCR05266.1"/>
    <property type="molecule type" value="Genomic_DNA"/>
</dbReference>
<dbReference type="InterPro" id="IPR010982">
    <property type="entry name" value="Lambda_DNA-bd_dom_sf"/>
</dbReference>
<dbReference type="RefSeq" id="WP_221252539.1">
    <property type="nucleotide sequence ID" value="NZ_AP024355.1"/>
</dbReference>
<evidence type="ECO:0000313" key="2">
    <source>
        <dbReference type="EMBL" id="BCR05266.1"/>
    </source>
</evidence>
<reference evidence="2 3" key="1">
    <citation type="journal article" date="2016" name="C (Basel)">
        <title>Selective Growth of and Electricity Production by Marine Exoelectrogenic Bacteria in Self-Aggregated Hydrogel of Microbially Reduced Graphene Oxide.</title>
        <authorList>
            <person name="Yoshida N."/>
            <person name="Goto Y."/>
            <person name="Miyata Y."/>
        </authorList>
    </citation>
    <scope>NUCLEOTIDE SEQUENCE [LARGE SCALE GENOMIC DNA]</scope>
    <source>
        <strain evidence="2 3">NIT-T3</strain>
    </source>
</reference>
<name>A0ABM8HXF9_9BACT</name>
<dbReference type="Proteomes" id="UP001319827">
    <property type="component" value="Chromosome"/>
</dbReference>
<organism evidence="2 3">
    <name type="scientific">Desulfuromonas versatilis</name>
    <dbReference type="NCBI Taxonomy" id="2802975"/>
    <lineage>
        <taxon>Bacteria</taxon>
        <taxon>Pseudomonadati</taxon>
        <taxon>Thermodesulfobacteriota</taxon>
        <taxon>Desulfuromonadia</taxon>
        <taxon>Desulfuromonadales</taxon>
        <taxon>Desulfuromonadaceae</taxon>
        <taxon>Desulfuromonas</taxon>
    </lineage>
</organism>
<dbReference type="Gene3D" id="1.10.260.40">
    <property type="entry name" value="lambda repressor-like DNA-binding domains"/>
    <property type="match status" value="1"/>
</dbReference>
<keyword evidence="3" id="KW-1185">Reference proteome</keyword>
<dbReference type="CDD" id="cd00093">
    <property type="entry name" value="HTH_XRE"/>
    <property type="match status" value="1"/>
</dbReference>
<dbReference type="SUPFAM" id="SSF47413">
    <property type="entry name" value="lambda repressor-like DNA-binding domains"/>
    <property type="match status" value="1"/>
</dbReference>
<dbReference type="InterPro" id="IPR001387">
    <property type="entry name" value="Cro/C1-type_HTH"/>
</dbReference>
<dbReference type="Pfam" id="PF01381">
    <property type="entry name" value="HTH_3"/>
    <property type="match status" value="1"/>
</dbReference>
<dbReference type="PROSITE" id="PS50943">
    <property type="entry name" value="HTH_CROC1"/>
    <property type="match status" value="1"/>
</dbReference>
<reference evidence="2 3" key="2">
    <citation type="journal article" date="2021" name="Int. J. Syst. Evol. Microbiol.">
        <title>Isolation and Polyphasic Characterization of Desulfuromonas versatilis sp. Nov., an Electrogenic Bacteria Capable of Versatile Metabolism Isolated from a Graphene Oxide-Reducing Enrichment Culture.</title>
        <authorList>
            <person name="Xie L."/>
            <person name="Yoshida N."/>
            <person name="Ishii S."/>
            <person name="Meng L."/>
        </authorList>
    </citation>
    <scope>NUCLEOTIDE SEQUENCE [LARGE SCALE GENOMIC DNA]</scope>
    <source>
        <strain evidence="2 3">NIT-T3</strain>
    </source>
</reference>
<proteinExistence type="predicted"/>
<dbReference type="SMART" id="SM00530">
    <property type="entry name" value="HTH_XRE"/>
    <property type="match status" value="1"/>
</dbReference>
<gene>
    <name evidence="2" type="ORF">DESUT3_23350</name>
</gene>
<protein>
    <submittedName>
        <fullName evidence="2">Transcriptional regulator</fullName>
    </submittedName>
</protein>
<evidence type="ECO:0000313" key="3">
    <source>
        <dbReference type="Proteomes" id="UP001319827"/>
    </source>
</evidence>
<accession>A0ABM8HXF9</accession>